<feature type="domain" description="Pep3/Vps18 beta-propeller" evidence="7">
    <location>
        <begin position="43"/>
        <end position="187"/>
    </location>
</feature>
<feature type="region of interest" description="Disordered" evidence="6">
    <location>
        <begin position="14"/>
        <end position="37"/>
    </location>
</feature>
<dbReference type="Pfam" id="PF05131">
    <property type="entry name" value="Pep3_Vps18"/>
    <property type="match status" value="2"/>
</dbReference>
<dbReference type="GO" id="GO:0006886">
    <property type="term" value="P:intracellular protein transport"/>
    <property type="evidence" value="ECO:0007669"/>
    <property type="project" value="UniProtKB-UniRule"/>
</dbReference>
<dbReference type="GO" id="GO:0006904">
    <property type="term" value="P:vesicle docking involved in exocytosis"/>
    <property type="evidence" value="ECO:0007669"/>
    <property type="project" value="TreeGrafter"/>
</dbReference>
<feature type="compositionally biased region" description="Low complexity" evidence="6">
    <location>
        <begin position="14"/>
        <end position="25"/>
    </location>
</feature>
<keyword evidence="1" id="KW-0479">Metal-binding</keyword>
<dbReference type="InterPro" id="IPR000547">
    <property type="entry name" value="Clathrin_H-chain/VPS_repeat"/>
</dbReference>
<evidence type="ECO:0000259" key="7">
    <source>
        <dbReference type="Pfam" id="PF05131"/>
    </source>
</evidence>
<keyword evidence="9" id="KW-1185">Reference proteome</keyword>
<keyword evidence="3" id="KW-0862">Zinc</keyword>
<keyword evidence="5" id="KW-0175">Coiled coil</keyword>
<keyword evidence="2" id="KW-0863">Zinc-finger</keyword>
<evidence type="ECO:0000256" key="3">
    <source>
        <dbReference type="ARBA" id="ARBA00022833"/>
    </source>
</evidence>
<dbReference type="GO" id="GO:0005768">
    <property type="term" value="C:endosome"/>
    <property type="evidence" value="ECO:0007669"/>
    <property type="project" value="TreeGrafter"/>
</dbReference>
<dbReference type="GO" id="GO:0030897">
    <property type="term" value="C:HOPS complex"/>
    <property type="evidence" value="ECO:0007669"/>
    <property type="project" value="TreeGrafter"/>
</dbReference>
<dbReference type="PANTHER" id="PTHR23323">
    <property type="entry name" value="VACUOLAR PROTEIN SORTING-ASSOCIATED PROTEIN"/>
    <property type="match status" value="1"/>
</dbReference>
<proteinExistence type="predicted"/>
<evidence type="ECO:0000256" key="6">
    <source>
        <dbReference type="SAM" id="MobiDB-lite"/>
    </source>
</evidence>
<feature type="domain" description="Pep3/Vps18 beta-propeller" evidence="7">
    <location>
        <begin position="241"/>
        <end position="326"/>
    </location>
</feature>
<evidence type="ECO:0000256" key="1">
    <source>
        <dbReference type="ARBA" id="ARBA00022723"/>
    </source>
</evidence>
<dbReference type="GO" id="GO:0007032">
    <property type="term" value="P:endosome organization"/>
    <property type="evidence" value="ECO:0007669"/>
    <property type="project" value="TreeGrafter"/>
</dbReference>
<organism evidence="8 9">
    <name type="scientific">Apatococcus fuscideae</name>
    <dbReference type="NCBI Taxonomy" id="2026836"/>
    <lineage>
        <taxon>Eukaryota</taxon>
        <taxon>Viridiplantae</taxon>
        <taxon>Chlorophyta</taxon>
        <taxon>core chlorophytes</taxon>
        <taxon>Trebouxiophyceae</taxon>
        <taxon>Chlorellales</taxon>
        <taxon>Chlorellaceae</taxon>
        <taxon>Apatococcus</taxon>
    </lineage>
</organism>
<evidence type="ECO:0000313" key="9">
    <source>
        <dbReference type="Proteomes" id="UP001485043"/>
    </source>
</evidence>
<sequence length="945" mass="102746">MSLLEEWESGTLSWGTSAAGTASAAPQVGPEASTSARQTTDFFSLSTVERQISRGRGQITAMAAANDTVVVGTSRGFLIRYDIAQSTAPVVEVELTKASDAHFGGMFLDPTGQHVLVNLETSGVSEMQYLHAKWKKPRPLSKLKGINVTAIAWHSEDISETSTGPVLVGSESGGLHELVLEERERKEKQSPAEGSSSLEAIFAAPLGDPRSSTNFIDMPGGSGLGQLQGALQPRPASSPRTPLDFLEDRSLLPFQDRTNSPRGIAMTHFHYILLYQDSLKMINRVSQKNVQSLSLTAAPGSTQGLATDAASSTVYLFKDEALLEVDVEDEDRFMWRTFLDRGDFPNAFRHCRSQAQRDQVSLAEADAAFDNGEFKTAAALYGRVAKGPPSFEEVALKLVEAGASDALQTFLQTRLENLSPDDKVQATMVATWLTELWLDRINRALLEEGGEAGEEHQALTAQLRAFLAKYVETLDGHTTSALLASYGRIDDLVHFATCRQDSETVLEHLVQQGQAQRALAVLRRPSTSPELHYKFAPALMAQVAGEAVDAWLAVQPPLDPQRLLPALLRYGEPDSSPAGRAQALRYVQHCLTHLDTTDQPVHNLAVALLSLDEDETELMDHLNAAKDGLGNPLYSPQFALRVARQRGSQKASVALLCQLNLFEDAVAEALRVDVELAMVVANRPQDEPSLQRKLWLSIAKHMIAQQPQPGAGSQADQSIKRINELLREAGGLINIEDILPLFPDFVQIDDFKEAICQSLEEYNQQIEQLKMEMDDATRIADALRKDLASMDRRTATLDLAALCARCKRPLSASPAGKPLPQGLGPGLPPFYLFPTGNCFHGACLAAEVMSLVRGPKLEGIMQLLQALSSEAEGQGLAVNLPAQQAAQSVGQALGGWHEVSLHILQHSMPAVLFVASGNAACCFCQESYRPFQACRGSLQQTQQIP</sequence>
<dbReference type="GO" id="GO:0008270">
    <property type="term" value="F:zinc ion binding"/>
    <property type="evidence" value="ECO:0007669"/>
    <property type="project" value="UniProtKB-KW"/>
</dbReference>
<name>A0AAW1TDR6_9CHLO</name>
<gene>
    <name evidence="8" type="ORF">WJX84_007696</name>
</gene>
<dbReference type="EMBL" id="JALJOV010000081">
    <property type="protein sequence ID" value="KAK9867533.1"/>
    <property type="molecule type" value="Genomic_DNA"/>
</dbReference>
<dbReference type="GO" id="GO:0030674">
    <property type="term" value="F:protein-macromolecule adaptor activity"/>
    <property type="evidence" value="ECO:0007669"/>
    <property type="project" value="TreeGrafter"/>
</dbReference>
<evidence type="ECO:0000256" key="4">
    <source>
        <dbReference type="PROSITE-ProRule" id="PRU01006"/>
    </source>
</evidence>
<dbReference type="InterPro" id="IPR007810">
    <property type="entry name" value="Pep3/Vps18_beta-prop"/>
</dbReference>
<dbReference type="AlphaFoldDB" id="A0AAW1TDR6"/>
<feature type="repeat" description="CHCR" evidence="4">
    <location>
        <begin position="551"/>
        <end position="711"/>
    </location>
</feature>
<evidence type="ECO:0000256" key="2">
    <source>
        <dbReference type="ARBA" id="ARBA00022771"/>
    </source>
</evidence>
<dbReference type="PROSITE" id="PS50236">
    <property type="entry name" value="CHCR"/>
    <property type="match status" value="1"/>
</dbReference>
<evidence type="ECO:0000256" key="5">
    <source>
        <dbReference type="SAM" id="Coils"/>
    </source>
</evidence>
<dbReference type="GO" id="GO:0048284">
    <property type="term" value="P:organelle fusion"/>
    <property type="evidence" value="ECO:0007669"/>
    <property type="project" value="TreeGrafter"/>
</dbReference>
<reference evidence="8 9" key="1">
    <citation type="journal article" date="2024" name="Nat. Commun.">
        <title>Phylogenomics reveals the evolutionary origins of lichenization in chlorophyte algae.</title>
        <authorList>
            <person name="Puginier C."/>
            <person name="Libourel C."/>
            <person name="Otte J."/>
            <person name="Skaloud P."/>
            <person name="Haon M."/>
            <person name="Grisel S."/>
            <person name="Petersen M."/>
            <person name="Berrin J.G."/>
            <person name="Delaux P.M."/>
            <person name="Dal Grande F."/>
            <person name="Keller J."/>
        </authorList>
    </citation>
    <scope>NUCLEOTIDE SEQUENCE [LARGE SCALE GENOMIC DNA]</scope>
    <source>
        <strain evidence="8 9">SAG 2523</strain>
    </source>
</reference>
<feature type="coiled-coil region" evidence="5">
    <location>
        <begin position="752"/>
        <end position="793"/>
    </location>
</feature>
<accession>A0AAW1TDR6</accession>
<comment type="caution">
    <text evidence="8">The sequence shown here is derived from an EMBL/GenBank/DDBJ whole genome shotgun (WGS) entry which is preliminary data.</text>
</comment>
<dbReference type="PANTHER" id="PTHR23323:SF26">
    <property type="entry name" value="VACUOLAR PROTEIN SORTING-ASSOCIATED PROTEIN 18 HOMOLOG"/>
    <property type="match status" value="1"/>
</dbReference>
<dbReference type="Proteomes" id="UP001485043">
    <property type="component" value="Unassembled WGS sequence"/>
</dbReference>
<protein>
    <recommendedName>
        <fullName evidence="7">Pep3/Vps18 beta-propeller domain-containing protein</fullName>
    </recommendedName>
</protein>
<evidence type="ECO:0000313" key="8">
    <source>
        <dbReference type="EMBL" id="KAK9867533.1"/>
    </source>
</evidence>
<dbReference type="GO" id="GO:0007033">
    <property type="term" value="P:vacuole organization"/>
    <property type="evidence" value="ECO:0007669"/>
    <property type="project" value="TreeGrafter"/>
</dbReference>